<organism evidence="1 2">
    <name type="scientific">Undibacterium terreum</name>
    <dbReference type="NCBI Taxonomy" id="1224302"/>
    <lineage>
        <taxon>Bacteria</taxon>
        <taxon>Pseudomonadati</taxon>
        <taxon>Pseudomonadota</taxon>
        <taxon>Betaproteobacteria</taxon>
        <taxon>Burkholderiales</taxon>
        <taxon>Oxalobacteraceae</taxon>
        <taxon>Undibacterium</taxon>
    </lineage>
</organism>
<comment type="caution">
    <text evidence="1">The sequence shown here is derived from an EMBL/GenBank/DDBJ whole genome shotgun (WGS) entry which is preliminary data.</text>
</comment>
<dbReference type="AlphaFoldDB" id="A0A916V0V4"/>
<dbReference type="RefSeq" id="WP_188569326.1">
    <property type="nucleotide sequence ID" value="NZ_BMED01000008.1"/>
</dbReference>
<proteinExistence type="predicted"/>
<evidence type="ECO:0000313" key="1">
    <source>
        <dbReference type="EMBL" id="GGD00175.1"/>
    </source>
</evidence>
<gene>
    <name evidence="1" type="ORF">GCM10011396_54610</name>
</gene>
<protein>
    <submittedName>
        <fullName evidence="1">Uncharacterized protein</fullName>
    </submittedName>
</protein>
<sequence>MIGGLLLSAVPGWVRILGLAAAGGAIYLLGQLHGERVAGEAHTEYVQQQAAQTVKLAKAQQVLVTKTEIEYRDRIKTIYVKGDEIEKQVPVYVTAADNAACTINAGFVRIHDSAWTGEPAGSAVESDREPAGLSLAEVGETEAANAKSCRAWREQALGLRKFYQNLMAISP</sequence>
<keyword evidence="2" id="KW-1185">Reference proteome</keyword>
<evidence type="ECO:0000313" key="2">
    <source>
        <dbReference type="Proteomes" id="UP000637423"/>
    </source>
</evidence>
<reference evidence="1" key="2">
    <citation type="submission" date="2020-09" db="EMBL/GenBank/DDBJ databases">
        <authorList>
            <person name="Sun Q."/>
            <person name="Zhou Y."/>
        </authorList>
    </citation>
    <scope>NUCLEOTIDE SEQUENCE</scope>
    <source>
        <strain evidence="1">CGMCC 1.10998</strain>
    </source>
</reference>
<dbReference type="EMBL" id="BMED01000008">
    <property type="protein sequence ID" value="GGD00175.1"/>
    <property type="molecule type" value="Genomic_DNA"/>
</dbReference>
<dbReference type="Proteomes" id="UP000637423">
    <property type="component" value="Unassembled WGS sequence"/>
</dbReference>
<reference evidence="1" key="1">
    <citation type="journal article" date="2014" name="Int. J. Syst. Evol. Microbiol.">
        <title>Complete genome sequence of Corynebacterium casei LMG S-19264T (=DSM 44701T), isolated from a smear-ripened cheese.</title>
        <authorList>
            <consortium name="US DOE Joint Genome Institute (JGI-PGF)"/>
            <person name="Walter F."/>
            <person name="Albersmeier A."/>
            <person name="Kalinowski J."/>
            <person name="Ruckert C."/>
        </authorList>
    </citation>
    <scope>NUCLEOTIDE SEQUENCE</scope>
    <source>
        <strain evidence="1">CGMCC 1.10998</strain>
    </source>
</reference>
<name>A0A916V0V4_9BURK</name>
<accession>A0A916V0V4</accession>